<feature type="non-terminal residue" evidence="6">
    <location>
        <position position="1"/>
    </location>
</feature>
<organism evidence="6 7">
    <name type="scientific">Taxus chinensis</name>
    <name type="common">Chinese yew</name>
    <name type="synonym">Taxus wallichiana var. chinensis</name>
    <dbReference type="NCBI Taxonomy" id="29808"/>
    <lineage>
        <taxon>Eukaryota</taxon>
        <taxon>Viridiplantae</taxon>
        <taxon>Streptophyta</taxon>
        <taxon>Embryophyta</taxon>
        <taxon>Tracheophyta</taxon>
        <taxon>Spermatophyta</taxon>
        <taxon>Pinopsida</taxon>
        <taxon>Pinidae</taxon>
        <taxon>Conifers II</taxon>
        <taxon>Cupressales</taxon>
        <taxon>Taxaceae</taxon>
        <taxon>Taxus</taxon>
    </lineage>
</organism>
<dbReference type="Pfam" id="PF04755">
    <property type="entry name" value="PAP_fibrillin"/>
    <property type="match status" value="1"/>
</dbReference>
<keyword evidence="3" id="KW-0809">Transit peptide</keyword>
<dbReference type="AlphaFoldDB" id="A0AA38LQ57"/>
<name>A0AA38LQ57_TAXCH</name>
<dbReference type="Proteomes" id="UP000824469">
    <property type="component" value="Unassembled WGS sequence"/>
</dbReference>
<evidence type="ECO:0000313" key="6">
    <source>
        <dbReference type="EMBL" id="KAH9331759.1"/>
    </source>
</evidence>
<dbReference type="InterPro" id="IPR039633">
    <property type="entry name" value="PAP"/>
</dbReference>
<protein>
    <recommendedName>
        <fullName evidence="5">Plastid lipid-associated protein/fibrillin conserved domain-containing protein</fullName>
    </recommendedName>
</protein>
<feature type="region of interest" description="Disordered" evidence="4">
    <location>
        <begin position="1"/>
        <end position="26"/>
    </location>
</feature>
<dbReference type="InterPro" id="IPR006843">
    <property type="entry name" value="PAP/fibrillin_dom"/>
</dbReference>
<evidence type="ECO:0000256" key="2">
    <source>
        <dbReference type="ARBA" id="ARBA00022640"/>
    </source>
</evidence>
<keyword evidence="2" id="KW-0934">Plastid</keyword>
<dbReference type="GO" id="GO:0009536">
    <property type="term" value="C:plastid"/>
    <property type="evidence" value="ECO:0007669"/>
    <property type="project" value="UniProtKB-SubCell"/>
</dbReference>
<evidence type="ECO:0000256" key="3">
    <source>
        <dbReference type="ARBA" id="ARBA00022946"/>
    </source>
</evidence>
<gene>
    <name evidence="6" type="ORF">KI387_003867</name>
</gene>
<keyword evidence="7" id="KW-1185">Reference proteome</keyword>
<evidence type="ECO:0000313" key="7">
    <source>
        <dbReference type="Proteomes" id="UP000824469"/>
    </source>
</evidence>
<evidence type="ECO:0000256" key="4">
    <source>
        <dbReference type="SAM" id="MobiDB-lite"/>
    </source>
</evidence>
<evidence type="ECO:0000259" key="5">
    <source>
        <dbReference type="Pfam" id="PF04755"/>
    </source>
</evidence>
<comment type="subcellular location">
    <subcellularLocation>
        <location evidence="1">Plastid</location>
    </subcellularLocation>
</comment>
<dbReference type="EMBL" id="JAHRHJ020000001">
    <property type="protein sequence ID" value="KAH9331759.1"/>
    <property type="molecule type" value="Genomic_DNA"/>
</dbReference>
<feature type="compositionally biased region" description="Polar residues" evidence="4">
    <location>
        <begin position="1"/>
        <end position="15"/>
    </location>
</feature>
<sequence>MVVRVNSGNIVNGNEQGAEGSGNDRKIDKAMPDTIRILQAVTTFDESECNCAMEELIADFNQLTQLPKGSGFELWMCMRRQSSTLTWSLSTSTCGIRIVWGQQWARSTRWGVFVMKLAKRGKTPFVKSEGNYHTQKIKKQTQRHFLVNKGRMLCKNGHFRPHALESKDKNIEAIQWGQDLGALKRDIIKAVANTNRGKDTTADKKQYILRLIEALEARNPTTSPVDSPLLPGLWSLLYTAPTDEKVDKYAGAEEGPFLARLKPVSFGTVRQTASFQ</sequence>
<dbReference type="PANTHER" id="PTHR31906">
    <property type="entry name" value="PLASTID-LIPID-ASSOCIATED PROTEIN 4, CHLOROPLASTIC-RELATED"/>
    <property type="match status" value="1"/>
</dbReference>
<proteinExistence type="predicted"/>
<accession>A0AA38LQ57</accession>
<reference evidence="6 7" key="1">
    <citation type="journal article" date="2021" name="Nat. Plants">
        <title>The Taxus genome provides insights into paclitaxel biosynthesis.</title>
        <authorList>
            <person name="Xiong X."/>
            <person name="Gou J."/>
            <person name="Liao Q."/>
            <person name="Li Y."/>
            <person name="Zhou Q."/>
            <person name="Bi G."/>
            <person name="Li C."/>
            <person name="Du R."/>
            <person name="Wang X."/>
            <person name="Sun T."/>
            <person name="Guo L."/>
            <person name="Liang H."/>
            <person name="Lu P."/>
            <person name="Wu Y."/>
            <person name="Zhang Z."/>
            <person name="Ro D.K."/>
            <person name="Shang Y."/>
            <person name="Huang S."/>
            <person name="Yan J."/>
        </authorList>
    </citation>
    <scope>NUCLEOTIDE SEQUENCE [LARGE SCALE GENOMIC DNA]</scope>
    <source>
        <strain evidence="6">Ta-2019</strain>
    </source>
</reference>
<evidence type="ECO:0000256" key="1">
    <source>
        <dbReference type="ARBA" id="ARBA00004474"/>
    </source>
</evidence>
<feature type="domain" description="Plastid lipid-associated protein/fibrillin conserved" evidence="5">
    <location>
        <begin position="183"/>
        <end position="242"/>
    </location>
</feature>
<comment type="caution">
    <text evidence="6">The sequence shown here is derived from an EMBL/GenBank/DDBJ whole genome shotgun (WGS) entry which is preliminary data.</text>
</comment>